<evidence type="ECO:0000313" key="3">
    <source>
        <dbReference type="Proteomes" id="UP000237846"/>
    </source>
</evidence>
<gene>
    <name evidence="2" type="ORF">CLV72_107332</name>
</gene>
<dbReference type="Proteomes" id="UP000237846">
    <property type="component" value="Unassembled WGS sequence"/>
</dbReference>
<feature type="compositionally biased region" description="Pro residues" evidence="1">
    <location>
        <begin position="126"/>
        <end position="135"/>
    </location>
</feature>
<name>A0A2T0PZE6_9ACTN</name>
<dbReference type="RefSeq" id="WP_106250322.1">
    <property type="nucleotide sequence ID" value="NZ_PVZC01000007.1"/>
</dbReference>
<dbReference type="AlphaFoldDB" id="A0A2T0PZE6"/>
<feature type="region of interest" description="Disordered" evidence="1">
    <location>
        <begin position="81"/>
        <end position="135"/>
    </location>
</feature>
<organism evidence="2 3">
    <name type="scientific">Allonocardiopsis opalescens</name>
    <dbReference type="NCBI Taxonomy" id="1144618"/>
    <lineage>
        <taxon>Bacteria</taxon>
        <taxon>Bacillati</taxon>
        <taxon>Actinomycetota</taxon>
        <taxon>Actinomycetes</taxon>
        <taxon>Streptosporangiales</taxon>
        <taxon>Allonocardiopsis</taxon>
    </lineage>
</organism>
<protein>
    <submittedName>
        <fullName evidence="2">Uncharacterized protein</fullName>
    </submittedName>
</protein>
<reference evidence="2 3" key="1">
    <citation type="submission" date="2018-03" db="EMBL/GenBank/DDBJ databases">
        <title>Genomic Encyclopedia of Archaeal and Bacterial Type Strains, Phase II (KMG-II): from individual species to whole genera.</title>
        <authorList>
            <person name="Goeker M."/>
        </authorList>
    </citation>
    <scope>NUCLEOTIDE SEQUENCE [LARGE SCALE GENOMIC DNA]</scope>
    <source>
        <strain evidence="2 3">DSM 45601</strain>
    </source>
</reference>
<keyword evidence="3" id="KW-1185">Reference proteome</keyword>
<evidence type="ECO:0000256" key="1">
    <source>
        <dbReference type="SAM" id="MobiDB-lite"/>
    </source>
</evidence>
<proteinExistence type="predicted"/>
<evidence type="ECO:0000313" key="2">
    <source>
        <dbReference type="EMBL" id="PRX96809.1"/>
    </source>
</evidence>
<dbReference type="EMBL" id="PVZC01000007">
    <property type="protein sequence ID" value="PRX96809.1"/>
    <property type="molecule type" value="Genomic_DNA"/>
</dbReference>
<sequence>MRWWKIIGLAAFTGVAATGVVIVRAERRRRAYTPDEIRTRLRDRLAEASAADPAGDGPMLLPPPPETLPARLRRALASARARLTGAVPAPDGDASTAPGHSPAASLLDRARSAARHWWRGTSGRPDAPPPLSPEK</sequence>
<comment type="caution">
    <text evidence="2">The sequence shown here is derived from an EMBL/GenBank/DDBJ whole genome shotgun (WGS) entry which is preliminary data.</text>
</comment>
<feature type="region of interest" description="Disordered" evidence="1">
    <location>
        <begin position="46"/>
        <end position="68"/>
    </location>
</feature>
<accession>A0A2T0PZE6</accession>